<dbReference type="Gene3D" id="3.40.630.30">
    <property type="match status" value="1"/>
</dbReference>
<accession>A0A8S5T066</accession>
<dbReference type="EMBL" id="BK032721">
    <property type="protein sequence ID" value="DAF56657.1"/>
    <property type="molecule type" value="Genomic_DNA"/>
</dbReference>
<proteinExistence type="predicted"/>
<reference evidence="1" key="1">
    <citation type="journal article" date="2021" name="Proc. Natl. Acad. Sci. U.S.A.">
        <title>A Catalog of Tens of Thousands of Viruses from Human Metagenomes Reveals Hidden Associations with Chronic Diseases.</title>
        <authorList>
            <person name="Tisza M.J."/>
            <person name="Buck C.B."/>
        </authorList>
    </citation>
    <scope>NUCLEOTIDE SEQUENCE</scope>
    <source>
        <strain evidence="1">CtWb16</strain>
    </source>
</reference>
<dbReference type="SUPFAM" id="SSF55729">
    <property type="entry name" value="Acyl-CoA N-acyltransferases (Nat)"/>
    <property type="match status" value="1"/>
</dbReference>
<organism evidence="1">
    <name type="scientific">Myoviridae sp. ctWb16</name>
    <dbReference type="NCBI Taxonomy" id="2827690"/>
    <lineage>
        <taxon>Viruses</taxon>
        <taxon>Duplodnaviria</taxon>
        <taxon>Heunggongvirae</taxon>
        <taxon>Uroviricota</taxon>
        <taxon>Caudoviricetes</taxon>
    </lineage>
</organism>
<name>A0A8S5T066_9CAUD</name>
<dbReference type="InterPro" id="IPR016181">
    <property type="entry name" value="Acyl_CoA_acyltransferase"/>
</dbReference>
<protein>
    <submittedName>
        <fullName evidence="1">Acetyltransferase</fullName>
    </submittedName>
</protein>
<sequence length="104" mass="12914">MKFYHPFIKQFHIKFDLTIWENEKLVWLNNFIIPEKYRRNRIGTVIMEEFCKWLDENKMNSKLLISNCYGTPEDILIKFYSRFNYNIEEKKTKNIYMIRNFTNA</sequence>
<evidence type="ECO:0000313" key="1">
    <source>
        <dbReference type="EMBL" id="DAF56657.1"/>
    </source>
</evidence>